<proteinExistence type="predicted"/>
<dbReference type="PRINTS" id="PR00344">
    <property type="entry name" value="BCTRLSENSOR"/>
</dbReference>
<evidence type="ECO:0000256" key="8">
    <source>
        <dbReference type="ARBA" id="ARBA00022777"/>
    </source>
</evidence>
<dbReference type="GO" id="GO:0005737">
    <property type="term" value="C:cytoplasm"/>
    <property type="evidence" value="ECO:0007669"/>
    <property type="project" value="InterPro"/>
</dbReference>
<dbReference type="InterPro" id="IPR002545">
    <property type="entry name" value="CheW-lke_dom"/>
</dbReference>
<reference evidence="17 18" key="1">
    <citation type="submission" date="2017-04" db="EMBL/GenBank/DDBJ databases">
        <authorList>
            <person name="Afonso C.L."/>
            <person name="Miller P.J."/>
            <person name="Scott M.A."/>
            <person name="Spackman E."/>
            <person name="Goraichik I."/>
            <person name="Dimitrov K.M."/>
            <person name="Suarez D.L."/>
            <person name="Swayne D.E."/>
        </authorList>
    </citation>
    <scope>NUCLEOTIDE SEQUENCE [LARGE SCALE GENOMIC DNA]</scope>
    <source>
        <strain evidence="17 18">CGMCC 1.10972</strain>
    </source>
</reference>
<dbReference type="InterPro" id="IPR037006">
    <property type="entry name" value="CheA-like_homodim_sf"/>
</dbReference>
<dbReference type="Pfam" id="PF02895">
    <property type="entry name" value="H-kinase_dim"/>
    <property type="match status" value="1"/>
</dbReference>
<dbReference type="FunFam" id="3.30.565.10:FF:000016">
    <property type="entry name" value="Chemotaxis protein CheA, putative"/>
    <property type="match status" value="1"/>
</dbReference>
<evidence type="ECO:0000256" key="9">
    <source>
        <dbReference type="ARBA" id="ARBA00022840"/>
    </source>
</evidence>
<comment type="catalytic activity">
    <reaction evidence="1">
        <text>ATP + protein L-histidine = ADP + protein N-phospho-L-histidine.</text>
        <dbReference type="EC" id="2.7.13.3"/>
    </reaction>
</comment>
<keyword evidence="7" id="KW-0547">Nucleotide-binding</keyword>
<feature type="domain" description="HPt" evidence="16">
    <location>
        <begin position="1"/>
        <end position="104"/>
    </location>
</feature>
<dbReference type="CDD" id="cd00088">
    <property type="entry name" value="HPT"/>
    <property type="match status" value="1"/>
</dbReference>
<evidence type="ECO:0000256" key="2">
    <source>
        <dbReference type="ARBA" id="ARBA00012438"/>
    </source>
</evidence>
<dbReference type="Gene3D" id="2.30.30.40">
    <property type="entry name" value="SH3 Domains"/>
    <property type="match status" value="1"/>
</dbReference>
<dbReference type="InterPro" id="IPR036061">
    <property type="entry name" value="CheW-like_dom_sf"/>
</dbReference>
<dbReference type="InterPro" id="IPR036890">
    <property type="entry name" value="HATPase_C_sf"/>
</dbReference>
<comment type="function">
    <text evidence="11">Involved in the transmission of sensory signals from the chemoreceptors to the flagellar motors. CheA is autophosphorylated; it can transfer its phosphate group to either CheB or CheY.</text>
</comment>
<sequence>MDAMEEIRQTFFEECAEQLAELEAGLLAIENGEADSDTVNAVFRAVHSIKGGAGAFSLDELVAFAHIFETTLDELRSNRLDASETVLKVMLRSADALADLVSAARDGGNTDKEKNEALAGELRALVALAKGEEPPAAGAPAASSSSVEYDDGMGDFDFTPVAVDLSELMGDMPGNRFRILFRPHDRLYAKANEASRVIRDLLELGVGTVHCDSSEVPLLPHLDPEGAYLNFTIELETEHSEEKIREVFEFVEFDCELMIEPMEGPIVRQEIDLEGIDPEIAALLSRVSGGEDFNFGSDAFGALEGNDESGEAEDGSEEPNEDLAALLKTASEAESVSDIMAAVAEREPKEEASAEAPAPKAEAAPDKSAETVKAPKAETEKASASAPSPGQTIRVDLERVDRLIDLVGELVIHQVMLSQRAYQAGLARASEVAVGFDELEQLTREIQDSVMAIRAQPVKSVFQRLPRLVREVADISGKSVKLVTEGEWTEVDKTVIERLADPLTHMIRNAIDHGLEKPEDRLAAGKAEEGTVKVAAMHRSGRIVIEISDDGAGINRKKVKEIAGNKGLIPPDANLSDDEIDNLIFLPGFSTASQISQLSGRGVGMDVVKRSIQALGGRVSITSKPGKGSTFTMSLPLTLAVLDGMIVSVGEQTVVVPLTAIIETLQPKKDEVKGFGGDSRLIQVRDAFLPLVDVGRELGYSWEPASATEGVAILVEAENGSRSALLVDAIQGQRQVVIKSLEANYGRVPGIAAATILGDGRVALILDVDAVVATSRVDQSSFFTGMQQAAE</sequence>
<feature type="compositionally biased region" description="Basic and acidic residues" evidence="13">
    <location>
        <begin position="363"/>
        <end position="381"/>
    </location>
</feature>
<keyword evidence="8 17" id="KW-0418">Kinase</keyword>
<dbReference type="CDD" id="cd16916">
    <property type="entry name" value="HATPase_CheA-like"/>
    <property type="match status" value="1"/>
</dbReference>
<dbReference type="PROSITE" id="PS50851">
    <property type="entry name" value="CHEW"/>
    <property type="match status" value="1"/>
</dbReference>
<evidence type="ECO:0000256" key="1">
    <source>
        <dbReference type="ARBA" id="ARBA00000085"/>
    </source>
</evidence>
<feature type="region of interest" description="Disordered" evidence="13">
    <location>
        <begin position="298"/>
        <end position="321"/>
    </location>
</feature>
<feature type="domain" description="CheW-like" evidence="15">
    <location>
        <begin position="641"/>
        <end position="777"/>
    </location>
</feature>
<feature type="domain" description="Histidine kinase" evidence="14">
    <location>
        <begin position="437"/>
        <end position="639"/>
    </location>
</feature>
<feature type="compositionally biased region" description="Acidic residues" evidence="13">
    <location>
        <begin position="305"/>
        <end position="321"/>
    </location>
</feature>
<evidence type="ECO:0000313" key="18">
    <source>
        <dbReference type="Proteomes" id="UP000192656"/>
    </source>
</evidence>
<gene>
    <name evidence="17" type="ORF">SAMN06297251_11187</name>
</gene>
<evidence type="ECO:0000256" key="7">
    <source>
        <dbReference type="ARBA" id="ARBA00022741"/>
    </source>
</evidence>
<keyword evidence="9" id="KW-0067">ATP-binding</keyword>
<dbReference type="PANTHER" id="PTHR43395:SF10">
    <property type="entry name" value="CHEMOTAXIS PROTEIN CHEA"/>
    <property type="match status" value="1"/>
</dbReference>
<dbReference type="OrthoDB" id="9803176at2"/>
<keyword evidence="18" id="KW-1185">Reference proteome</keyword>
<evidence type="ECO:0000256" key="13">
    <source>
        <dbReference type="SAM" id="MobiDB-lite"/>
    </source>
</evidence>
<evidence type="ECO:0000256" key="6">
    <source>
        <dbReference type="ARBA" id="ARBA00022679"/>
    </source>
</evidence>
<dbReference type="SMART" id="SM00260">
    <property type="entry name" value="CheW"/>
    <property type="match status" value="1"/>
</dbReference>
<evidence type="ECO:0000259" key="14">
    <source>
        <dbReference type="PROSITE" id="PS50109"/>
    </source>
</evidence>
<dbReference type="GO" id="GO:0005524">
    <property type="term" value="F:ATP binding"/>
    <property type="evidence" value="ECO:0007669"/>
    <property type="project" value="UniProtKB-KW"/>
</dbReference>
<protein>
    <recommendedName>
        <fullName evidence="3">Chemotaxis protein CheA</fullName>
        <ecNumber evidence="2">2.7.13.3</ecNumber>
    </recommendedName>
</protein>
<dbReference type="CDD" id="cd00731">
    <property type="entry name" value="CheA_reg"/>
    <property type="match status" value="1"/>
</dbReference>
<keyword evidence="10" id="KW-0902">Two-component regulatory system</keyword>
<dbReference type="FunFam" id="2.30.30.40:FF:000048">
    <property type="entry name" value="Chemotaxis protein CheA, putative"/>
    <property type="match status" value="1"/>
</dbReference>
<evidence type="ECO:0000256" key="10">
    <source>
        <dbReference type="ARBA" id="ARBA00023012"/>
    </source>
</evidence>
<dbReference type="InterPro" id="IPR004105">
    <property type="entry name" value="CheA-like_dim"/>
</dbReference>
<dbReference type="PROSITE" id="PS50109">
    <property type="entry name" value="HIS_KIN"/>
    <property type="match status" value="1"/>
</dbReference>
<accession>A0A1W2CRV9</accession>
<dbReference type="SUPFAM" id="SSF47384">
    <property type="entry name" value="Homodimeric domain of signal transducing histidine kinase"/>
    <property type="match status" value="1"/>
</dbReference>
<dbReference type="PANTHER" id="PTHR43395">
    <property type="entry name" value="SENSOR HISTIDINE KINASE CHEA"/>
    <property type="match status" value="1"/>
</dbReference>
<dbReference type="InterPro" id="IPR036097">
    <property type="entry name" value="HisK_dim/P_sf"/>
</dbReference>
<dbReference type="GO" id="GO:0000155">
    <property type="term" value="F:phosphorelay sensor kinase activity"/>
    <property type="evidence" value="ECO:0007669"/>
    <property type="project" value="InterPro"/>
</dbReference>
<dbReference type="RefSeq" id="WP_084410513.1">
    <property type="nucleotide sequence ID" value="NZ_FWXR01000011.1"/>
</dbReference>
<feature type="region of interest" description="Disordered" evidence="13">
    <location>
        <begin position="344"/>
        <end position="390"/>
    </location>
</feature>
<evidence type="ECO:0000259" key="15">
    <source>
        <dbReference type="PROSITE" id="PS50851"/>
    </source>
</evidence>
<dbReference type="Pfam" id="PF01627">
    <property type="entry name" value="Hpt"/>
    <property type="match status" value="1"/>
</dbReference>
<dbReference type="Proteomes" id="UP000192656">
    <property type="component" value="Unassembled WGS sequence"/>
</dbReference>
<dbReference type="SMART" id="SM01231">
    <property type="entry name" value="H-kinase_dim"/>
    <property type="match status" value="1"/>
</dbReference>
<keyword evidence="4" id="KW-0145">Chemotaxis</keyword>
<dbReference type="InterPro" id="IPR036641">
    <property type="entry name" value="HPT_dom_sf"/>
</dbReference>
<dbReference type="GO" id="GO:0006935">
    <property type="term" value="P:chemotaxis"/>
    <property type="evidence" value="ECO:0007669"/>
    <property type="project" value="UniProtKB-KW"/>
</dbReference>
<dbReference type="AlphaFoldDB" id="A0A1W2CRV9"/>
<evidence type="ECO:0000256" key="4">
    <source>
        <dbReference type="ARBA" id="ARBA00022500"/>
    </source>
</evidence>
<dbReference type="SMART" id="SM00387">
    <property type="entry name" value="HATPase_c"/>
    <property type="match status" value="1"/>
</dbReference>
<name>A0A1W2CRV9_9HYPH</name>
<keyword evidence="5 12" id="KW-0597">Phosphoprotein</keyword>
<evidence type="ECO:0000256" key="5">
    <source>
        <dbReference type="ARBA" id="ARBA00022553"/>
    </source>
</evidence>
<dbReference type="SMART" id="SM00073">
    <property type="entry name" value="HPT"/>
    <property type="match status" value="1"/>
</dbReference>
<dbReference type="InterPro" id="IPR004358">
    <property type="entry name" value="Sig_transdc_His_kin-like_C"/>
</dbReference>
<dbReference type="STRING" id="937218.SAMN06297251_11187"/>
<keyword evidence="6" id="KW-0808">Transferase</keyword>
<dbReference type="SUPFAM" id="SSF55874">
    <property type="entry name" value="ATPase domain of HSP90 chaperone/DNA topoisomerase II/histidine kinase"/>
    <property type="match status" value="1"/>
</dbReference>
<dbReference type="PROSITE" id="PS50894">
    <property type="entry name" value="HPT"/>
    <property type="match status" value="1"/>
</dbReference>
<dbReference type="InterPro" id="IPR003594">
    <property type="entry name" value="HATPase_dom"/>
</dbReference>
<dbReference type="Pfam" id="PF02518">
    <property type="entry name" value="HATPase_c"/>
    <property type="match status" value="1"/>
</dbReference>
<dbReference type="Gene3D" id="3.30.565.10">
    <property type="entry name" value="Histidine kinase-like ATPase, C-terminal domain"/>
    <property type="match status" value="1"/>
</dbReference>
<evidence type="ECO:0000256" key="12">
    <source>
        <dbReference type="PROSITE-ProRule" id="PRU00110"/>
    </source>
</evidence>
<dbReference type="SUPFAM" id="SSF50341">
    <property type="entry name" value="CheW-like"/>
    <property type="match status" value="1"/>
</dbReference>
<dbReference type="InterPro" id="IPR051315">
    <property type="entry name" value="Bact_Chemotaxis_CheA"/>
</dbReference>
<evidence type="ECO:0000256" key="11">
    <source>
        <dbReference type="ARBA" id="ARBA00035100"/>
    </source>
</evidence>
<dbReference type="Pfam" id="PF01584">
    <property type="entry name" value="CheW"/>
    <property type="match status" value="1"/>
</dbReference>
<dbReference type="SUPFAM" id="SSF47226">
    <property type="entry name" value="Histidine-containing phosphotransfer domain, HPT domain"/>
    <property type="match status" value="1"/>
</dbReference>
<dbReference type="InterPro" id="IPR008207">
    <property type="entry name" value="Sig_transdc_His_kin_Hpt_dom"/>
</dbReference>
<organism evidence="17 18">
    <name type="scientific">Fulvimarina manganoxydans</name>
    <dbReference type="NCBI Taxonomy" id="937218"/>
    <lineage>
        <taxon>Bacteria</taxon>
        <taxon>Pseudomonadati</taxon>
        <taxon>Pseudomonadota</taxon>
        <taxon>Alphaproteobacteria</taxon>
        <taxon>Hyphomicrobiales</taxon>
        <taxon>Aurantimonadaceae</taxon>
        <taxon>Fulvimarina</taxon>
    </lineage>
</organism>
<evidence type="ECO:0000313" key="17">
    <source>
        <dbReference type="EMBL" id="SMC87941.1"/>
    </source>
</evidence>
<dbReference type="Gene3D" id="1.20.120.160">
    <property type="entry name" value="HPT domain"/>
    <property type="match status" value="1"/>
</dbReference>
<evidence type="ECO:0000259" key="16">
    <source>
        <dbReference type="PROSITE" id="PS50894"/>
    </source>
</evidence>
<dbReference type="Gene3D" id="1.10.287.560">
    <property type="entry name" value="Histidine kinase CheA-like, homodimeric domain"/>
    <property type="match status" value="1"/>
</dbReference>
<dbReference type="InterPro" id="IPR005467">
    <property type="entry name" value="His_kinase_dom"/>
</dbReference>
<dbReference type="EC" id="2.7.13.3" evidence="2"/>
<evidence type="ECO:0000256" key="3">
    <source>
        <dbReference type="ARBA" id="ARBA00021495"/>
    </source>
</evidence>
<dbReference type="EMBL" id="FWXR01000011">
    <property type="protein sequence ID" value="SMC87941.1"/>
    <property type="molecule type" value="Genomic_DNA"/>
</dbReference>
<feature type="modified residue" description="Phosphohistidine" evidence="12">
    <location>
        <position position="47"/>
    </location>
</feature>